<dbReference type="Proteomes" id="UP000265520">
    <property type="component" value="Unassembled WGS sequence"/>
</dbReference>
<comment type="caution">
    <text evidence="2">The sequence shown here is derived from an EMBL/GenBank/DDBJ whole genome shotgun (WGS) entry which is preliminary data.</text>
</comment>
<dbReference type="SUPFAM" id="SSF56176">
    <property type="entry name" value="FAD-binding/transporter-associated domain-like"/>
    <property type="match status" value="1"/>
</dbReference>
<evidence type="ECO:0000313" key="3">
    <source>
        <dbReference type="Proteomes" id="UP000265520"/>
    </source>
</evidence>
<dbReference type="InterPro" id="IPR006094">
    <property type="entry name" value="Oxid_FAD_bind_N"/>
</dbReference>
<keyword evidence="3" id="KW-1185">Reference proteome</keyword>
<evidence type="ECO:0000259" key="1">
    <source>
        <dbReference type="Pfam" id="PF01565"/>
    </source>
</evidence>
<evidence type="ECO:0000313" key="2">
    <source>
        <dbReference type="EMBL" id="MCH81545.1"/>
    </source>
</evidence>
<reference evidence="2 3" key="1">
    <citation type="journal article" date="2018" name="Front. Plant Sci.">
        <title>Red Clover (Trifolium pratense) and Zigzag Clover (T. medium) - A Picture of Genomic Similarities and Differences.</title>
        <authorList>
            <person name="Dluhosova J."/>
            <person name="Istvanek J."/>
            <person name="Nedelnik J."/>
            <person name="Repkova J."/>
        </authorList>
    </citation>
    <scope>NUCLEOTIDE SEQUENCE [LARGE SCALE GENOMIC DNA]</scope>
    <source>
        <strain evidence="3">cv. 10/8</strain>
        <tissue evidence="2">Leaf</tissue>
    </source>
</reference>
<organism evidence="2 3">
    <name type="scientific">Trifolium medium</name>
    <dbReference type="NCBI Taxonomy" id="97028"/>
    <lineage>
        <taxon>Eukaryota</taxon>
        <taxon>Viridiplantae</taxon>
        <taxon>Streptophyta</taxon>
        <taxon>Embryophyta</taxon>
        <taxon>Tracheophyta</taxon>
        <taxon>Spermatophyta</taxon>
        <taxon>Magnoliopsida</taxon>
        <taxon>eudicotyledons</taxon>
        <taxon>Gunneridae</taxon>
        <taxon>Pentapetalae</taxon>
        <taxon>rosids</taxon>
        <taxon>fabids</taxon>
        <taxon>Fabales</taxon>
        <taxon>Fabaceae</taxon>
        <taxon>Papilionoideae</taxon>
        <taxon>50 kb inversion clade</taxon>
        <taxon>NPAAA clade</taxon>
        <taxon>Hologalegina</taxon>
        <taxon>IRL clade</taxon>
        <taxon>Trifolieae</taxon>
        <taxon>Trifolium</taxon>
    </lineage>
</organism>
<dbReference type="InterPro" id="IPR016169">
    <property type="entry name" value="FAD-bd_PCMH_sub2"/>
</dbReference>
<feature type="non-terminal residue" evidence="2">
    <location>
        <position position="61"/>
    </location>
</feature>
<accession>A0A392M2P8</accession>
<sequence length="61" mass="6700">MKVATRFSHSIPKLACPDGQNGLLISTKNLNRVLKIDVESLTMTVESGVTLRQIISEAARF</sequence>
<proteinExistence type="predicted"/>
<dbReference type="InterPro" id="IPR036318">
    <property type="entry name" value="FAD-bd_PCMH-like_sf"/>
</dbReference>
<dbReference type="Gene3D" id="3.30.465.10">
    <property type="match status" value="1"/>
</dbReference>
<feature type="domain" description="FAD linked oxidase N-terminal" evidence="1">
    <location>
        <begin position="15"/>
        <end position="59"/>
    </location>
</feature>
<dbReference type="GO" id="GO:0050660">
    <property type="term" value="F:flavin adenine dinucleotide binding"/>
    <property type="evidence" value="ECO:0007669"/>
    <property type="project" value="InterPro"/>
</dbReference>
<protein>
    <submittedName>
        <fullName evidence="2">D-arabinono-14-lactone oxidase-like protein</fullName>
    </submittedName>
</protein>
<dbReference type="AlphaFoldDB" id="A0A392M2P8"/>
<gene>
    <name evidence="2" type="ORF">A2U01_0002335</name>
</gene>
<name>A0A392M2P8_9FABA</name>
<dbReference type="EMBL" id="LXQA010002426">
    <property type="protein sequence ID" value="MCH81545.1"/>
    <property type="molecule type" value="Genomic_DNA"/>
</dbReference>
<dbReference type="Pfam" id="PF01565">
    <property type="entry name" value="FAD_binding_4"/>
    <property type="match status" value="1"/>
</dbReference>